<organism evidence="4 5">
    <name type="scientific">Chitinimonas viridis</name>
    <dbReference type="NCBI Taxonomy" id="664880"/>
    <lineage>
        <taxon>Bacteria</taxon>
        <taxon>Pseudomonadati</taxon>
        <taxon>Pseudomonadota</taxon>
        <taxon>Betaproteobacteria</taxon>
        <taxon>Neisseriales</taxon>
        <taxon>Chitinibacteraceae</taxon>
        <taxon>Chitinimonas</taxon>
    </lineage>
</organism>
<accession>A0ABT8B1S9</accession>
<protein>
    <submittedName>
        <fullName evidence="4">GNAT family N-acetyltransferase</fullName>
    </submittedName>
</protein>
<keyword evidence="5" id="KW-1185">Reference proteome</keyword>
<dbReference type="EMBL" id="JAUFPU010000002">
    <property type="protein sequence ID" value="MDN3575675.1"/>
    <property type="molecule type" value="Genomic_DNA"/>
</dbReference>
<keyword evidence="1" id="KW-0808">Transferase</keyword>
<dbReference type="RefSeq" id="WP_290331316.1">
    <property type="nucleotide sequence ID" value="NZ_JAUFPU010000002.1"/>
</dbReference>
<sequence>MSPLVLCSPRPHHPTVPTITLTPLQAAALPALQQLRDDLLAPHAQPGLAEELTDVARGHGQHACLAWCRGQAVGCAGWVLQGVEQDGCGYGAPLLAADQEVASLLIARVIAVASEAGAKRLRIGSFAAESAKQAALLAAGFVPVFEFVHWALPLPIAGTNALPAGLRSLPYAEIDWLALRACYAQCFQQVPNAPVPDVDAMQEEWSAADWTVSRVLVDEQGHYQAFLLVSGEEVDAVGVMPALQGRGLAAALYAQAGEALLRRGVSHLHAMVASSNGASMALHERLGGYEHLPRRTVYQLSLC</sequence>
<feature type="domain" description="N-acetyltransferase" evidence="3">
    <location>
        <begin position="19"/>
        <end position="159"/>
    </location>
</feature>
<gene>
    <name evidence="4" type="ORF">QWZ03_02680</name>
</gene>
<evidence type="ECO:0000256" key="2">
    <source>
        <dbReference type="ARBA" id="ARBA00023315"/>
    </source>
</evidence>
<reference evidence="4" key="2">
    <citation type="submission" date="2023-06" db="EMBL/GenBank/DDBJ databases">
        <authorList>
            <person name="Lucena T."/>
            <person name="Sun Q."/>
        </authorList>
    </citation>
    <scope>NUCLEOTIDE SEQUENCE</scope>
    <source>
        <strain evidence="4">CECT 7703</strain>
    </source>
</reference>
<name>A0ABT8B1S9_9NEIS</name>
<dbReference type="SUPFAM" id="SSF55729">
    <property type="entry name" value="Acyl-CoA N-acyltransferases (Nat)"/>
    <property type="match status" value="2"/>
</dbReference>
<comment type="caution">
    <text evidence="4">The sequence shown here is derived from an EMBL/GenBank/DDBJ whole genome shotgun (WGS) entry which is preliminary data.</text>
</comment>
<evidence type="ECO:0000313" key="4">
    <source>
        <dbReference type="EMBL" id="MDN3575675.1"/>
    </source>
</evidence>
<dbReference type="PANTHER" id="PTHR43877">
    <property type="entry name" value="AMINOALKYLPHOSPHONATE N-ACETYLTRANSFERASE-RELATED-RELATED"/>
    <property type="match status" value="1"/>
</dbReference>
<dbReference type="Proteomes" id="UP001180081">
    <property type="component" value="Unassembled WGS sequence"/>
</dbReference>
<dbReference type="InterPro" id="IPR000182">
    <property type="entry name" value="GNAT_dom"/>
</dbReference>
<reference evidence="4" key="1">
    <citation type="journal article" date="2014" name="Int. J. Syst. Evol. Microbiol.">
        <title>Complete genome of a new Firmicutes species belonging to the dominant human colonic microbiota ('Ruminococcus bicirculans') reveals two chromosomes and a selective capacity to utilize plant glucans.</title>
        <authorList>
            <consortium name="NISC Comparative Sequencing Program"/>
            <person name="Wegmann U."/>
            <person name="Louis P."/>
            <person name="Goesmann A."/>
            <person name="Henrissat B."/>
            <person name="Duncan S.H."/>
            <person name="Flint H.J."/>
        </authorList>
    </citation>
    <scope>NUCLEOTIDE SEQUENCE</scope>
    <source>
        <strain evidence="4">CECT 7703</strain>
    </source>
</reference>
<proteinExistence type="predicted"/>
<keyword evidence="2" id="KW-0012">Acyltransferase</keyword>
<dbReference type="InterPro" id="IPR016181">
    <property type="entry name" value="Acyl_CoA_acyltransferase"/>
</dbReference>
<evidence type="ECO:0000256" key="1">
    <source>
        <dbReference type="ARBA" id="ARBA00022679"/>
    </source>
</evidence>
<dbReference type="InterPro" id="IPR050832">
    <property type="entry name" value="Bact_Acetyltransf"/>
</dbReference>
<feature type="domain" description="N-acetyltransferase" evidence="3">
    <location>
        <begin position="166"/>
        <end position="303"/>
    </location>
</feature>
<dbReference type="Gene3D" id="3.40.630.30">
    <property type="match status" value="1"/>
</dbReference>
<evidence type="ECO:0000313" key="5">
    <source>
        <dbReference type="Proteomes" id="UP001180081"/>
    </source>
</evidence>
<dbReference type="PANTHER" id="PTHR43877:SF2">
    <property type="entry name" value="AMINOALKYLPHOSPHONATE N-ACETYLTRANSFERASE-RELATED"/>
    <property type="match status" value="1"/>
</dbReference>
<dbReference type="Pfam" id="PF00583">
    <property type="entry name" value="Acetyltransf_1"/>
    <property type="match status" value="1"/>
</dbReference>
<evidence type="ECO:0000259" key="3">
    <source>
        <dbReference type="PROSITE" id="PS51186"/>
    </source>
</evidence>
<dbReference type="PROSITE" id="PS51186">
    <property type="entry name" value="GNAT"/>
    <property type="match status" value="2"/>
</dbReference>